<dbReference type="PANTHER" id="PTHR37831:SF1">
    <property type="entry name" value="D-RIBOSE PYRANASE"/>
    <property type="match status" value="1"/>
</dbReference>
<keyword evidence="5 6" id="KW-0119">Carbohydrate metabolism</keyword>
<comment type="similarity">
    <text evidence="6">Belongs to the RbsD / FucU family. RbsD subfamily.</text>
</comment>
<evidence type="ECO:0000256" key="3">
    <source>
        <dbReference type="ARBA" id="ARBA00022490"/>
    </source>
</evidence>
<comment type="subunit">
    <text evidence="6">Homodecamer.</text>
</comment>
<dbReference type="SUPFAM" id="SSF102546">
    <property type="entry name" value="RbsD-like"/>
    <property type="match status" value="1"/>
</dbReference>
<dbReference type="GO" id="GO:0019303">
    <property type="term" value="P:D-ribose catabolic process"/>
    <property type="evidence" value="ECO:0007669"/>
    <property type="project" value="UniProtKB-UniRule"/>
</dbReference>
<dbReference type="GO" id="GO:0062193">
    <property type="term" value="F:D-ribose pyranase activity"/>
    <property type="evidence" value="ECO:0007669"/>
    <property type="project" value="UniProtKB-EC"/>
</dbReference>
<comment type="catalytic activity">
    <reaction evidence="1 6">
        <text>beta-D-ribopyranose = beta-D-ribofuranose</text>
        <dbReference type="Rhea" id="RHEA:25432"/>
        <dbReference type="ChEBI" id="CHEBI:27476"/>
        <dbReference type="ChEBI" id="CHEBI:47002"/>
        <dbReference type="EC" id="5.4.99.62"/>
    </reaction>
</comment>
<organism evidence="7 8">
    <name type="scientific">Caldimonas brevitalea</name>
    <dbReference type="NCBI Taxonomy" id="413882"/>
    <lineage>
        <taxon>Bacteria</taxon>
        <taxon>Pseudomonadati</taxon>
        <taxon>Pseudomonadota</taxon>
        <taxon>Betaproteobacteria</taxon>
        <taxon>Burkholderiales</taxon>
        <taxon>Sphaerotilaceae</taxon>
        <taxon>Caldimonas</taxon>
    </lineage>
</organism>
<comment type="caution">
    <text evidence="6">Lacks conserved residue(s) required for the propagation of feature annotation.</text>
</comment>
<comment type="subcellular location">
    <subcellularLocation>
        <location evidence="6">Cytoplasm</location>
    </subcellularLocation>
</comment>
<dbReference type="GO" id="GO:0048029">
    <property type="term" value="F:monosaccharide binding"/>
    <property type="evidence" value="ECO:0007669"/>
    <property type="project" value="InterPro"/>
</dbReference>
<keyword evidence="3 6" id="KW-0963">Cytoplasm</keyword>
<reference evidence="7 8" key="1">
    <citation type="submission" date="2015-05" db="EMBL/GenBank/DDBJ databases">
        <authorList>
            <person name="Tang B."/>
            <person name="Yu Y."/>
        </authorList>
    </citation>
    <scope>NUCLEOTIDE SEQUENCE [LARGE SCALE GENOMIC DNA]</scope>
    <source>
        <strain evidence="7 8">DSM 7029</strain>
    </source>
</reference>
<evidence type="ECO:0000256" key="1">
    <source>
        <dbReference type="ARBA" id="ARBA00000223"/>
    </source>
</evidence>
<dbReference type="KEGG" id="pbh:AAW51_1308"/>
<dbReference type="STRING" id="413882.AAW51_1308"/>
<evidence type="ECO:0000256" key="6">
    <source>
        <dbReference type="HAMAP-Rule" id="MF_01661"/>
    </source>
</evidence>
<keyword evidence="4 6" id="KW-0413">Isomerase</keyword>
<proteinExistence type="inferred from homology"/>
<comment type="function">
    <text evidence="6">Catalyzes the interconversion of beta-pyran and beta-furan forms of D-ribose.</text>
</comment>
<sequence>MKRTALLHAELSHLIATLGHGDLVVIGDAGLPVPPGPQRIDLAVTRGVPRFTEVLAAVLSEMEVESATIAREACSAADGALPPWCAMLAVEPQCVNHAQLKRLSRQARAVVRTGETTPYTNVVLSAGVVF</sequence>
<dbReference type="Gene3D" id="3.40.1650.10">
    <property type="entry name" value="RbsD-like domain"/>
    <property type="match status" value="1"/>
</dbReference>
<feature type="binding site" evidence="6">
    <location>
        <position position="28"/>
    </location>
    <ligand>
        <name>substrate</name>
    </ligand>
</feature>
<name>A0A0G3BF00_9BURK</name>
<dbReference type="PANTHER" id="PTHR37831">
    <property type="entry name" value="D-RIBOSE PYRANASE"/>
    <property type="match status" value="1"/>
</dbReference>
<protein>
    <recommendedName>
        <fullName evidence="2 6">D-ribose pyranase</fullName>
        <ecNumber evidence="2 6">5.4.99.62</ecNumber>
    </recommendedName>
</protein>
<dbReference type="Proteomes" id="UP000035352">
    <property type="component" value="Chromosome"/>
</dbReference>
<feature type="active site" description="Proton donor" evidence="6">
    <location>
        <position position="20"/>
    </location>
</feature>
<dbReference type="UniPathway" id="UPA00916">
    <property type="reaction ID" value="UER00888"/>
</dbReference>
<feature type="binding site" evidence="6">
    <location>
        <position position="97"/>
    </location>
    <ligand>
        <name>substrate</name>
    </ligand>
</feature>
<gene>
    <name evidence="6 7" type="primary">rbsD</name>
    <name evidence="7" type="ORF">AAW51_1308</name>
</gene>
<dbReference type="NCBIfam" id="NF008761">
    <property type="entry name" value="PRK11797.1"/>
    <property type="match status" value="1"/>
</dbReference>
<dbReference type="PATRIC" id="fig|413882.6.peg.1374"/>
<keyword evidence="8" id="KW-1185">Reference proteome</keyword>
<evidence type="ECO:0000313" key="8">
    <source>
        <dbReference type="Proteomes" id="UP000035352"/>
    </source>
</evidence>
<dbReference type="Pfam" id="PF05025">
    <property type="entry name" value="RbsD_FucU"/>
    <property type="match status" value="1"/>
</dbReference>
<dbReference type="EC" id="5.4.99.62" evidence="2 6"/>
<accession>A0A0G3BF00</accession>
<evidence type="ECO:0000256" key="2">
    <source>
        <dbReference type="ARBA" id="ARBA00012862"/>
    </source>
</evidence>
<evidence type="ECO:0000256" key="4">
    <source>
        <dbReference type="ARBA" id="ARBA00023235"/>
    </source>
</evidence>
<evidence type="ECO:0000313" key="7">
    <source>
        <dbReference type="EMBL" id="AKJ27999.1"/>
    </source>
</evidence>
<dbReference type="RefSeq" id="WP_047193958.1">
    <property type="nucleotide sequence ID" value="NZ_CP011371.1"/>
</dbReference>
<dbReference type="OrthoDB" id="9805009at2"/>
<dbReference type="GO" id="GO:0005829">
    <property type="term" value="C:cytosol"/>
    <property type="evidence" value="ECO:0007669"/>
    <property type="project" value="TreeGrafter"/>
</dbReference>
<evidence type="ECO:0000256" key="5">
    <source>
        <dbReference type="ARBA" id="ARBA00023277"/>
    </source>
</evidence>
<dbReference type="HAMAP" id="MF_01661">
    <property type="entry name" value="D_rib_pyranase"/>
    <property type="match status" value="1"/>
</dbReference>
<dbReference type="EMBL" id="CP011371">
    <property type="protein sequence ID" value="AKJ27999.1"/>
    <property type="molecule type" value="Genomic_DNA"/>
</dbReference>
<comment type="pathway">
    <text evidence="6">Carbohydrate metabolism; D-ribose degradation; D-ribose 5-phosphate from beta-D-ribopyranose: step 1/2.</text>
</comment>
<dbReference type="AlphaFoldDB" id="A0A0G3BF00"/>
<dbReference type="InterPro" id="IPR023750">
    <property type="entry name" value="RbsD-like_sf"/>
</dbReference>
<dbReference type="InterPro" id="IPR007721">
    <property type="entry name" value="RbsD_FucU"/>
</dbReference>
<dbReference type="InterPro" id="IPR023064">
    <property type="entry name" value="D-ribose_pyranase"/>
</dbReference>
<dbReference type="GO" id="GO:0016872">
    <property type="term" value="F:intramolecular lyase activity"/>
    <property type="evidence" value="ECO:0007669"/>
    <property type="project" value="UniProtKB-UniRule"/>
</dbReference>